<sequence length="59" mass="6976">MEAVILDEKLSRSKGHLYLPFSTERNGMDRQHLETFTLKIDFRSERTTAIFWKMTDGNL</sequence>
<evidence type="ECO:0000313" key="1">
    <source>
        <dbReference type="Proteomes" id="UP000887565"/>
    </source>
</evidence>
<dbReference type="WBParaSite" id="nRc.2.0.1.t19813-RA">
    <property type="protein sequence ID" value="nRc.2.0.1.t19813-RA"/>
    <property type="gene ID" value="nRc.2.0.1.g19813"/>
</dbReference>
<proteinExistence type="predicted"/>
<protein>
    <submittedName>
        <fullName evidence="2">Uncharacterized protein</fullName>
    </submittedName>
</protein>
<keyword evidence="1" id="KW-1185">Reference proteome</keyword>
<dbReference type="AlphaFoldDB" id="A0A915J1N9"/>
<organism evidence="1 2">
    <name type="scientific">Romanomermis culicivorax</name>
    <name type="common">Nematode worm</name>
    <dbReference type="NCBI Taxonomy" id="13658"/>
    <lineage>
        <taxon>Eukaryota</taxon>
        <taxon>Metazoa</taxon>
        <taxon>Ecdysozoa</taxon>
        <taxon>Nematoda</taxon>
        <taxon>Enoplea</taxon>
        <taxon>Dorylaimia</taxon>
        <taxon>Mermithida</taxon>
        <taxon>Mermithoidea</taxon>
        <taxon>Mermithidae</taxon>
        <taxon>Romanomermis</taxon>
    </lineage>
</organism>
<accession>A0A915J1N9</accession>
<evidence type="ECO:0000313" key="2">
    <source>
        <dbReference type="WBParaSite" id="nRc.2.0.1.t19813-RA"/>
    </source>
</evidence>
<name>A0A915J1N9_ROMCU</name>
<dbReference type="Proteomes" id="UP000887565">
    <property type="component" value="Unplaced"/>
</dbReference>
<reference evidence="2" key="1">
    <citation type="submission" date="2022-11" db="UniProtKB">
        <authorList>
            <consortium name="WormBaseParasite"/>
        </authorList>
    </citation>
    <scope>IDENTIFICATION</scope>
</reference>